<reference evidence="1 2" key="1">
    <citation type="submission" date="2020-07" db="EMBL/GenBank/DDBJ databases">
        <authorList>
            <person name="Sun Q."/>
        </authorList>
    </citation>
    <scope>NUCLEOTIDE SEQUENCE [LARGE SCALE GENOMIC DNA]</scope>
    <source>
        <strain evidence="1 2">MAH-1</strain>
    </source>
</reference>
<comment type="caution">
    <text evidence="1">The sequence shown here is derived from an EMBL/GenBank/DDBJ whole genome shotgun (WGS) entry which is preliminary data.</text>
</comment>
<keyword evidence="2" id="KW-1185">Reference proteome</keyword>
<dbReference type="EMBL" id="JACBJI010000007">
    <property type="protein sequence ID" value="NYA72301.1"/>
    <property type="molecule type" value="Genomic_DNA"/>
</dbReference>
<organism evidence="1 2">
    <name type="scientific">Flavobacterium agri</name>
    <dbReference type="NCBI Taxonomy" id="2743471"/>
    <lineage>
        <taxon>Bacteria</taxon>
        <taxon>Pseudomonadati</taxon>
        <taxon>Bacteroidota</taxon>
        <taxon>Flavobacteriia</taxon>
        <taxon>Flavobacteriales</taxon>
        <taxon>Flavobacteriaceae</taxon>
        <taxon>Flavobacterium</taxon>
    </lineage>
</organism>
<dbReference type="Gene3D" id="2.60.40.180">
    <property type="entry name" value="Transthyretin/hydroxyisourate hydrolase domain"/>
    <property type="match status" value="1"/>
</dbReference>
<sequence>MKKLLLFALLTTLLSCDVSYEPETRYVLKSHVTDIDGNPAANVRCELTAEDEDDSDLLSVGYTDANGNLKMVFPQVEEGYARYSITYARVSDVFQTRTYFNIMDEHFENDYTFSINATLDRIDETVIVQVLYEQSDANHELQGSYFTGMLGGEGVDYSDDLVDPVYSQKVYKNQTVQLHYFVFDGNTGQTTEHISDVVVGNDNLQIIQNY</sequence>
<proteinExistence type="predicted"/>
<dbReference type="Proteomes" id="UP000535020">
    <property type="component" value="Unassembled WGS sequence"/>
</dbReference>
<name>A0A7Y9C6D9_9FLAO</name>
<protein>
    <submittedName>
        <fullName evidence="1">Uncharacterized protein</fullName>
    </submittedName>
</protein>
<evidence type="ECO:0000313" key="2">
    <source>
        <dbReference type="Proteomes" id="UP000535020"/>
    </source>
</evidence>
<dbReference type="SUPFAM" id="SSF49472">
    <property type="entry name" value="Transthyretin (synonym: prealbumin)"/>
    <property type="match status" value="1"/>
</dbReference>
<gene>
    <name evidence="1" type="ORF">HZF10_15330</name>
</gene>
<dbReference type="PROSITE" id="PS51257">
    <property type="entry name" value="PROKAR_LIPOPROTEIN"/>
    <property type="match status" value="1"/>
</dbReference>
<dbReference type="AlphaFoldDB" id="A0A7Y9C6D9"/>
<dbReference type="RefSeq" id="WP_176007105.1">
    <property type="nucleotide sequence ID" value="NZ_JABWMI010000018.1"/>
</dbReference>
<accession>A0A7Y9C6D9</accession>
<dbReference type="InterPro" id="IPR036817">
    <property type="entry name" value="Transthyretin/HIU_hydrolase_sf"/>
</dbReference>
<evidence type="ECO:0000313" key="1">
    <source>
        <dbReference type="EMBL" id="NYA72301.1"/>
    </source>
</evidence>